<keyword evidence="1" id="KW-0479">Metal-binding</keyword>
<keyword evidence="4" id="KW-1185">Reference proteome</keyword>
<evidence type="ECO:0000313" key="3">
    <source>
        <dbReference type="EMBL" id="KAJ8940312.1"/>
    </source>
</evidence>
<dbReference type="GO" id="GO:0008270">
    <property type="term" value="F:zinc ion binding"/>
    <property type="evidence" value="ECO:0007669"/>
    <property type="project" value="UniProtKB-KW"/>
</dbReference>
<keyword evidence="1" id="KW-0863">Zinc-finger</keyword>
<protein>
    <recommendedName>
        <fullName evidence="2">E3 ubiquitin ligase UBR4 C-terminal domain-containing protein</fullName>
    </recommendedName>
</protein>
<organism evidence="3 4">
    <name type="scientific">Aromia moschata</name>
    <dbReference type="NCBI Taxonomy" id="1265417"/>
    <lineage>
        <taxon>Eukaryota</taxon>
        <taxon>Metazoa</taxon>
        <taxon>Ecdysozoa</taxon>
        <taxon>Arthropoda</taxon>
        <taxon>Hexapoda</taxon>
        <taxon>Insecta</taxon>
        <taxon>Pterygota</taxon>
        <taxon>Neoptera</taxon>
        <taxon>Endopterygota</taxon>
        <taxon>Coleoptera</taxon>
        <taxon>Polyphaga</taxon>
        <taxon>Cucujiformia</taxon>
        <taxon>Chrysomeloidea</taxon>
        <taxon>Cerambycidae</taxon>
        <taxon>Cerambycinae</taxon>
        <taxon>Callichromatini</taxon>
        <taxon>Aromia</taxon>
    </lineage>
</organism>
<dbReference type="Pfam" id="PF13764">
    <property type="entry name" value="E3_UbLigase_R4"/>
    <property type="match status" value="1"/>
</dbReference>
<keyword evidence="1" id="KW-0862">Zinc</keyword>
<dbReference type="EMBL" id="JAPWTK010000439">
    <property type="protein sequence ID" value="KAJ8940312.1"/>
    <property type="molecule type" value="Genomic_DNA"/>
</dbReference>
<feature type="domain" description="E3 ubiquitin ligase UBR4 C-terminal" evidence="2">
    <location>
        <begin position="1"/>
        <end position="273"/>
    </location>
</feature>
<comment type="caution">
    <text evidence="3">The sequence shown here is derived from an EMBL/GenBank/DDBJ whole genome shotgun (WGS) entry which is preliminary data.</text>
</comment>
<dbReference type="PROSITE" id="PS52043">
    <property type="entry name" value="UBR4_E3"/>
    <property type="match status" value="1"/>
</dbReference>
<dbReference type="AlphaFoldDB" id="A0AAV8XMY5"/>
<evidence type="ECO:0000313" key="4">
    <source>
        <dbReference type="Proteomes" id="UP001162162"/>
    </source>
</evidence>
<comment type="similarity">
    <text evidence="1">Belongs to the UBR4 family.</text>
</comment>
<evidence type="ECO:0000256" key="1">
    <source>
        <dbReference type="PROSITE-ProRule" id="PRU01388"/>
    </source>
</evidence>
<feature type="region of interest" description="UBR4 E3 catalytic module" evidence="1">
    <location>
        <begin position="1"/>
        <end position="292"/>
    </location>
</feature>
<dbReference type="PANTHER" id="PTHR21725:SF1">
    <property type="entry name" value="E3 UBIQUITIN-PROTEIN LIGASE UBR4"/>
    <property type="match status" value="1"/>
</dbReference>
<reference evidence="3" key="1">
    <citation type="journal article" date="2023" name="Insect Mol. Biol.">
        <title>Genome sequencing provides insights into the evolution of gene families encoding plant cell wall-degrading enzymes in longhorned beetles.</title>
        <authorList>
            <person name="Shin N.R."/>
            <person name="Okamura Y."/>
            <person name="Kirsch R."/>
            <person name="Pauchet Y."/>
        </authorList>
    </citation>
    <scope>NUCLEOTIDE SEQUENCE</scope>
    <source>
        <strain evidence="3">AMC_N1</strain>
    </source>
</reference>
<evidence type="ECO:0000259" key="2">
    <source>
        <dbReference type="Pfam" id="PF13764"/>
    </source>
</evidence>
<proteinExistence type="inferred from homology"/>
<sequence>MSAVRLARARDEWESAALQNANTKCNGLLPLWGPQVPESAFASCLARHNTYLQESTNHRDIGHSSTIHDLKLLLLRFAQEKSFHEDTGGGGPQSNMHMVPYLIHVALYVINTTRVSKREETSLISYLESTNTEKWVESAYEAEGPLYWATMSVLLHSGQQWQTHRVSHLRRLLVVAQARQVSPSGPVKTISDKEVKEYSVYKPYLVFFGLVDGIYNYFFKNVSGSDEQWPNNLADYIRHNDEALMKSSEKLLTCYTEELLLCTSFSEFCDVAGLLDVITDPETYISDLMNGIS</sequence>
<dbReference type="InterPro" id="IPR045189">
    <property type="entry name" value="UBR4-like"/>
</dbReference>
<gene>
    <name evidence="3" type="ORF">NQ318_014386</name>
</gene>
<name>A0AAV8XMY5_9CUCU</name>
<dbReference type="PANTHER" id="PTHR21725">
    <property type="entry name" value="E3 UBIQUITIN-PROTEIN LIGASE UBR4"/>
    <property type="match status" value="1"/>
</dbReference>
<accession>A0AAV8XMY5</accession>
<dbReference type="InterPro" id="IPR025704">
    <property type="entry name" value="E3_Ub_ligase_UBR4_C"/>
</dbReference>
<dbReference type="Proteomes" id="UP001162162">
    <property type="component" value="Unassembled WGS sequence"/>
</dbReference>